<dbReference type="Proteomes" id="UP001605036">
    <property type="component" value="Unassembled WGS sequence"/>
</dbReference>
<dbReference type="AlphaFoldDB" id="A0ABD1ZRJ1"/>
<evidence type="ECO:0000313" key="2">
    <source>
        <dbReference type="EMBL" id="KAL2653662.1"/>
    </source>
</evidence>
<feature type="region of interest" description="Disordered" evidence="1">
    <location>
        <begin position="1"/>
        <end position="97"/>
    </location>
</feature>
<feature type="compositionally biased region" description="Basic and acidic residues" evidence="1">
    <location>
        <begin position="73"/>
        <end position="92"/>
    </location>
</feature>
<feature type="region of interest" description="Disordered" evidence="1">
    <location>
        <begin position="231"/>
        <end position="251"/>
    </location>
</feature>
<dbReference type="EMBL" id="JBHFFA010000001">
    <property type="protein sequence ID" value="KAL2653662.1"/>
    <property type="molecule type" value="Genomic_DNA"/>
</dbReference>
<name>A0ABD1ZRJ1_9MARC</name>
<reference evidence="2 3" key="1">
    <citation type="submission" date="2024-09" db="EMBL/GenBank/DDBJ databases">
        <title>Chromosome-scale assembly of Riccia fluitans.</title>
        <authorList>
            <person name="Paukszto L."/>
            <person name="Sawicki J."/>
            <person name="Karawczyk K."/>
            <person name="Piernik-Szablinska J."/>
            <person name="Szczecinska M."/>
            <person name="Mazdziarz M."/>
        </authorList>
    </citation>
    <scope>NUCLEOTIDE SEQUENCE [LARGE SCALE GENOMIC DNA]</scope>
    <source>
        <strain evidence="2">Rf_01</strain>
        <tissue evidence="2">Aerial parts of the thallus</tissue>
    </source>
</reference>
<accession>A0ABD1ZRJ1</accession>
<evidence type="ECO:0000313" key="3">
    <source>
        <dbReference type="Proteomes" id="UP001605036"/>
    </source>
</evidence>
<organism evidence="2 3">
    <name type="scientific">Riccia fluitans</name>
    <dbReference type="NCBI Taxonomy" id="41844"/>
    <lineage>
        <taxon>Eukaryota</taxon>
        <taxon>Viridiplantae</taxon>
        <taxon>Streptophyta</taxon>
        <taxon>Embryophyta</taxon>
        <taxon>Marchantiophyta</taxon>
        <taxon>Marchantiopsida</taxon>
        <taxon>Marchantiidae</taxon>
        <taxon>Marchantiales</taxon>
        <taxon>Ricciaceae</taxon>
        <taxon>Riccia</taxon>
    </lineage>
</organism>
<protein>
    <submittedName>
        <fullName evidence="2">Uncharacterized protein</fullName>
    </submittedName>
</protein>
<keyword evidence="3" id="KW-1185">Reference proteome</keyword>
<proteinExistence type="predicted"/>
<feature type="compositionally biased region" description="Polar residues" evidence="1">
    <location>
        <begin position="236"/>
        <end position="246"/>
    </location>
</feature>
<evidence type="ECO:0000256" key="1">
    <source>
        <dbReference type="SAM" id="MobiDB-lite"/>
    </source>
</evidence>
<comment type="caution">
    <text evidence="2">The sequence shown here is derived from an EMBL/GenBank/DDBJ whole genome shotgun (WGS) entry which is preliminary data.</text>
</comment>
<gene>
    <name evidence="2" type="ORF">R1flu_021790</name>
</gene>
<sequence>MEEHEGASLTVSLTKAGATLMWNPTRWKPSKQDGHGTSMRENPQPANIGANAQRHKQPTEFARADTANGPCTRNDHTTSEQTKIDKTPRSDPESDNLVENENCRWRTPFGGSVVEILSRAYKNPTTRRLAIRLSVDVVGLSVALAAPQYCRYPSVGPSQTSKSTPSKADRARLSETTPLMYRTSWTPFVGVNIRVKKRLPGGPRPRATRVHPWMENASVNPLPRWDHKVAPRRSSTRTSADSQAQCSDRMADTVDRGWSSYAMRY</sequence>